<organism evidence="1 2">
    <name type="scientific">Arcobacter cloacae</name>
    <dbReference type="NCBI Taxonomy" id="1054034"/>
    <lineage>
        <taxon>Bacteria</taxon>
        <taxon>Pseudomonadati</taxon>
        <taxon>Campylobacterota</taxon>
        <taxon>Epsilonproteobacteria</taxon>
        <taxon>Campylobacterales</taxon>
        <taxon>Arcobacteraceae</taxon>
        <taxon>Arcobacter</taxon>
    </lineage>
</organism>
<proteinExistence type="predicted"/>
<dbReference type="SUPFAM" id="SSF53335">
    <property type="entry name" value="S-adenosyl-L-methionine-dependent methyltransferases"/>
    <property type="match status" value="1"/>
</dbReference>
<reference evidence="1 2" key="1">
    <citation type="submission" date="2017-09" db="EMBL/GenBank/DDBJ databases">
        <title>Genomics of the genus Arcobacter.</title>
        <authorList>
            <person name="Perez-Cataluna A."/>
            <person name="Figueras M.J."/>
            <person name="Salas-Masso N."/>
        </authorList>
    </citation>
    <scope>NUCLEOTIDE SEQUENCE [LARGE SCALE GENOMIC DNA]</scope>
    <source>
        <strain evidence="1 2">CECT 7834</strain>
    </source>
</reference>
<dbReference type="Gene3D" id="3.40.50.150">
    <property type="entry name" value="Vaccinia Virus protein VP39"/>
    <property type="match status" value="1"/>
</dbReference>
<accession>A0A6M8NQV5</accession>
<evidence type="ECO:0000313" key="2">
    <source>
        <dbReference type="Proteomes" id="UP000290378"/>
    </source>
</evidence>
<dbReference type="InterPro" id="IPR029063">
    <property type="entry name" value="SAM-dependent_MTases_sf"/>
</dbReference>
<keyword evidence="2" id="KW-1185">Reference proteome</keyword>
<dbReference type="Pfam" id="PF13489">
    <property type="entry name" value="Methyltransf_23"/>
    <property type="match status" value="1"/>
</dbReference>
<dbReference type="AlphaFoldDB" id="A0A6M8NQV5"/>
<protein>
    <submittedName>
        <fullName evidence="1">Uncharacterized protein</fullName>
    </submittedName>
</protein>
<dbReference type="Proteomes" id="UP000290378">
    <property type="component" value="Unassembled WGS sequence"/>
</dbReference>
<dbReference type="CDD" id="cd02440">
    <property type="entry name" value="AdoMet_MTases"/>
    <property type="match status" value="1"/>
</dbReference>
<dbReference type="RefSeq" id="WP_129012345.1">
    <property type="nucleotide sequence ID" value="NZ_CBCSEI010000002.1"/>
</dbReference>
<sequence length="225" mass="26786">MKQNKESWNKIYDKGYSYMMYPDETLVILYHRIKNILPNHITCLDYGFGSGNNSEFIIDKVNEFYGIEISEIAKEITSKRLFSYENFDKNNLFINSNNYVEEFEEKFDLILAWHVISYNTDESVKEVISHFHKYLKKGGILITTLATREDISYYYSKEISKNTFQVDERIPSQKDCIVVIPENKEDFENYFEKFSILDIGFKQRTSFLKPEETSSHYFGVLRKDY</sequence>
<comment type="caution">
    <text evidence="1">The sequence shown here is derived from an EMBL/GenBank/DDBJ whole genome shotgun (WGS) entry which is preliminary data.</text>
</comment>
<name>A0A6M8NQV5_9BACT</name>
<evidence type="ECO:0000313" key="1">
    <source>
        <dbReference type="EMBL" id="RXI43054.1"/>
    </source>
</evidence>
<dbReference type="EMBL" id="NXII01000001">
    <property type="protein sequence ID" value="RXI43054.1"/>
    <property type="molecule type" value="Genomic_DNA"/>
</dbReference>
<gene>
    <name evidence="1" type="ORF">CP963_00340</name>
</gene>